<keyword evidence="3" id="KW-0695">RNA-directed DNA polymerase</keyword>
<sequence length="196" mass="22480">MMLNDDDYTIIGRYQAEYRGIVQYFLLANNIADLGKLRWVMETSMLKTLAGKHHSTVSKMARKYKATIDTPKGPRVCFRVTVRRGEGKKPLTAWFGGIPLQRQPKAKVVDRSPSLIAHRGNELIRRLLAGHCEICEATERLEVHHIRKLADLARPGRKEKPAWVVHMAKRRRKTLVLCIDCHDNVHAGRLTKPTRQ</sequence>
<comment type="caution">
    <text evidence="3">The sequence shown here is derived from an EMBL/GenBank/DDBJ whole genome shotgun (WGS) entry which is preliminary data.</text>
</comment>
<dbReference type="GO" id="GO:0006397">
    <property type="term" value="P:mRNA processing"/>
    <property type="evidence" value="ECO:0007669"/>
    <property type="project" value="InterPro"/>
</dbReference>
<dbReference type="Proteomes" id="UP000536624">
    <property type="component" value="Unassembled WGS sequence"/>
</dbReference>
<dbReference type="InterPro" id="IPR049030">
    <property type="entry name" value="AI2M-like_HNH"/>
</dbReference>
<dbReference type="GO" id="GO:0003964">
    <property type="term" value="F:RNA-directed DNA polymerase activity"/>
    <property type="evidence" value="ECO:0007669"/>
    <property type="project" value="UniProtKB-KW"/>
</dbReference>
<gene>
    <name evidence="3" type="ORF">SMALB_7426</name>
</gene>
<evidence type="ECO:0000313" key="4">
    <source>
        <dbReference type="Proteomes" id="UP000536624"/>
    </source>
</evidence>
<reference evidence="3 4" key="1">
    <citation type="submission" date="2020-02" db="EMBL/GenBank/DDBJ databases">
        <title>Streptomyces malaysiensis DSM14702 (JHCC583434, PFL_A843) Genome sequencing and assembly.</title>
        <authorList>
            <person name="Samborskyy M."/>
        </authorList>
    </citation>
    <scope>NUCLEOTIDE SEQUENCE [LARGE SCALE GENOMIC DNA]</scope>
    <source>
        <strain evidence="3 4">DSM 14702</strain>
    </source>
</reference>
<name>A0A7X5XCA9_STRMQ</name>
<evidence type="ECO:0000259" key="1">
    <source>
        <dbReference type="Pfam" id="PF01348"/>
    </source>
</evidence>
<dbReference type="EMBL" id="JAALLH010000001">
    <property type="protein sequence ID" value="NIY69311.1"/>
    <property type="molecule type" value="Genomic_DNA"/>
</dbReference>
<evidence type="ECO:0000259" key="2">
    <source>
        <dbReference type="Pfam" id="PF21368"/>
    </source>
</evidence>
<keyword evidence="3" id="KW-0808">Transferase</keyword>
<organism evidence="3 4">
    <name type="scientific">Streptomyces malaysiensis</name>
    <dbReference type="NCBI Taxonomy" id="92644"/>
    <lineage>
        <taxon>Bacteria</taxon>
        <taxon>Bacillati</taxon>
        <taxon>Actinomycetota</taxon>
        <taxon>Actinomycetes</taxon>
        <taxon>Kitasatosporales</taxon>
        <taxon>Streptomycetaceae</taxon>
        <taxon>Streptomyces</taxon>
        <taxon>Streptomyces violaceusniger group</taxon>
    </lineage>
</organism>
<feature type="domain" description="AI2M/AI1M-like HNH endonuclease" evidence="2">
    <location>
        <begin position="132"/>
        <end position="182"/>
    </location>
</feature>
<dbReference type="EC" id="2.7.7.49" evidence="3"/>
<accession>A0A7X5XCA9</accession>
<evidence type="ECO:0000313" key="3">
    <source>
        <dbReference type="EMBL" id="NIY69311.1"/>
    </source>
</evidence>
<dbReference type="InterPro" id="IPR024937">
    <property type="entry name" value="Domain_X"/>
</dbReference>
<dbReference type="Pfam" id="PF01348">
    <property type="entry name" value="Intron_maturas2"/>
    <property type="match status" value="1"/>
</dbReference>
<dbReference type="AlphaFoldDB" id="A0A7X5XCA9"/>
<dbReference type="Pfam" id="PF21368">
    <property type="entry name" value="AI2M-like_HNH"/>
    <property type="match status" value="1"/>
</dbReference>
<feature type="domain" description="Domain X" evidence="1">
    <location>
        <begin position="3"/>
        <end position="64"/>
    </location>
</feature>
<dbReference type="GO" id="GO:0005737">
    <property type="term" value="C:cytoplasm"/>
    <property type="evidence" value="ECO:0007669"/>
    <property type="project" value="UniProtKB-ARBA"/>
</dbReference>
<protein>
    <submittedName>
        <fullName evidence="3">RNA-directed DNA polymerase</fullName>
        <ecNumber evidence="3">2.7.7.49</ecNumber>
    </submittedName>
</protein>
<keyword evidence="3" id="KW-0548">Nucleotidyltransferase</keyword>
<proteinExistence type="predicted"/>